<name>A0A0V1J274_TRIPS</name>
<gene>
    <name evidence="1" type="ORF">T4B_10053</name>
    <name evidence="2" type="ORF">T4C_8797</name>
</gene>
<proteinExistence type="predicted"/>
<comment type="caution">
    <text evidence="2">The sequence shown here is derived from an EMBL/GenBank/DDBJ whole genome shotgun (WGS) entry which is preliminary data.</text>
</comment>
<protein>
    <submittedName>
        <fullName evidence="2">Uncharacterized protein</fullName>
    </submittedName>
</protein>
<sequence>MVAISKNLSFIRNLVTVMLHNMLSFKLSQYFIRSTAAAAATVAAVLKVRAFSRVYAYAGFHDGCTFAIRWRRSRVADIRCQCSWWSRINWTMVHRHDRLCCCLCRCEWCEDCSPCLACCHNIVGATPVAHTGVVVEIFKIQRALLLQLQLQSRGQFPVVVDRVCRTPTVAVACDGSGGSVDIGGGVIDNLQQISEQVALKIWGVARLAACFEQVGIGGKDVPQFRVEEDLAAGFQVGYLRTVAYVVHDAFPIFTFNIIRLTDRHVERRPRWTVLTGAKLGHHIAHQVSNLTKQIIASTFKMAMN</sequence>
<dbReference type="AlphaFoldDB" id="A0A0V1J274"/>
<evidence type="ECO:0000313" key="4">
    <source>
        <dbReference type="Proteomes" id="UP000054826"/>
    </source>
</evidence>
<evidence type="ECO:0000313" key="3">
    <source>
        <dbReference type="Proteomes" id="UP000054805"/>
    </source>
</evidence>
<dbReference type="EMBL" id="JYDV01000144">
    <property type="protein sequence ID" value="KRZ29084.1"/>
    <property type="molecule type" value="Genomic_DNA"/>
</dbReference>
<dbReference type="Proteomes" id="UP000054826">
    <property type="component" value="Unassembled WGS sequence"/>
</dbReference>
<organism evidence="2 4">
    <name type="scientific">Trichinella pseudospiralis</name>
    <name type="common">Parasitic roundworm</name>
    <dbReference type="NCBI Taxonomy" id="6337"/>
    <lineage>
        <taxon>Eukaryota</taxon>
        <taxon>Metazoa</taxon>
        <taxon>Ecdysozoa</taxon>
        <taxon>Nematoda</taxon>
        <taxon>Enoplea</taxon>
        <taxon>Dorylaimia</taxon>
        <taxon>Trichinellida</taxon>
        <taxon>Trichinellidae</taxon>
        <taxon>Trichinella</taxon>
    </lineage>
</organism>
<dbReference type="EMBL" id="JYDS01000177">
    <property type="protein sequence ID" value="KRZ22287.1"/>
    <property type="molecule type" value="Genomic_DNA"/>
</dbReference>
<accession>A0A0V1J274</accession>
<keyword evidence="3" id="KW-1185">Reference proteome</keyword>
<reference evidence="3 4" key="1">
    <citation type="submission" date="2015-01" db="EMBL/GenBank/DDBJ databases">
        <title>Evolution of Trichinella species and genotypes.</title>
        <authorList>
            <person name="Korhonen P.K."/>
            <person name="Edoardo P."/>
            <person name="Giuseppe L.R."/>
            <person name="Gasser R.B."/>
        </authorList>
    </citation>
    <scope>NUCLEOTIDE SEQUENCE [LARGE SCALE GENOMIC DNA]</scope>
    <source>
        <strain evidence="2">ISS176</strain>
        <strain evidence="1">ISS588</strain>
    </source>
</reference>
<evidence type="ECO:0000313" key="2">
    <source>
        <dbReference type="EMBL" id="KRZ29084.1"/>
    </source>
</evidence>
<evidence type="ECO:0000313" key="1">
    <source>
        <dbReference type="EMBL" id="KRZ22287.1"/>
    </source>
</evidence>
<dbReference type="Proteomes" id="UP000054805">
    <property type="component" value="Unassembled WGS sequence"/>
</dbReference>